<organism evidence="2 3">
    <name type="scientific">Paraburkholderia kururiensis</name>
    <dbReference type="NCBI Taxonomy" id="984307"/>
    <lineage>
        <taxon>Bacteria</taxon>
        <taxon>Pseudomonadati</taxon>
        <taxon>Pseudomonadota</taxon>
        <taxon>Betaproteobacteria</taxon>
        <taxon>Burkholderiales</taxon>
        <taxon>Burkholderiaceae</taxon>
        <taxon>Paraburkholderia</taxon>
    </lineage>
</organism>
<dbReference type="InterPro" id="IPR032092">
    <property type="entry name" value="PilW"/>
</dbReference>
<dbReference type="Proteomes" id="UP001325479">
    <property type="component" value="Chromosome"/>
</dbReference>
<dbReference type="Pfam" id="PF16074">
    <property type="entry name" value="PilW"/>
    <property type="match status" value="1"/>
</dbReference>
<keyword evidence="1" id="KW-0812">Transmembrane</keyword>
<keyword evidence="1" id="KW-1133">Transmembrane helix</keyword>
<protein>
    <submittedName>
        <fullName evidence="2">PilW family protein</fullName>
    </submittedName>
</protein>
<dbReference type="EMBL" id="CP139965">
    <property type="protein sequence ID" value="WQD76767.1"/>
    <property type="molecule type" value="Genomic_DNA"/>
</dbReference>
<feature type="transmembrane region" description="Helical" evidence="1">
    <location>
        <begin position="25"/>
        <end position="46"/>
    </location>
</feature>
<keyword evidence="3" id="KW-1185">Reference proteome</keyword>
<evidence type="ECO:0000313" key="3">
    <source>
        <dbReference type="Proteomes" id="UP001325479"/>
    </source>
</evidence>
<evidence type="ECO:0000256" key="1">
    <source>
        <dbReference type="SAM" id="Phobius"/>
    </source>
</evidence>
<evidence type="ECO:0000313" key="2">
    <source>
        <dbReference type="EMBL" id="WQD76767.1"/>
    </source>
</evidence>
<reference evidence="2 3" key="1">
    <citation type="submission" date="2023-12" db="EMBL/GenBank/DDBJ databases">
        <title>Genome sequencing and assembly of bacterial species from a model synthetic community.</title>
        <authorList>
            <person name="Hogle S.L."/>
        </authorList>
    </citation>
    <scope>NUCLEOTIDE SEQUENCE [LARGE SCALE GENOMIC DNA]</scope>
    <source>
        <strain evidence="2 3">HAMBI 2494</strain>
    </source>
</reference>
<dbReference type="RefSeq" id="WP_114809112.1">
    <property type="nucleotide sequence ID" value="NZ_CP139965.1"/>
</dbReference>
<keyword evidence="1" id="KW-0472">Membrane</keyword>
<gene>
    <name evidence="2" type="ORF">U0042_22175</name>
</gene>
<sequence length="283" mass="29609">MCCTDGHVRGFAKVPTKRCPTGHTLLELTIAIALGLVVTMGTVTLYRSQRAAFTAAADQERMREAGMAALVLIGDQIQMAGFAPATVFAAPALMPLFGCAGARPVGPDDAPACETLAGNARSDGLALHYVGDAVSTWPSATGQPTDCLGQSVAESGGALDAGSATIVNRYYAKTSGSTGEPELYCEGAGRPGVAQPLVEGVERLRLRYWIAGVQYAVDASAVARDQWSRVVGVDLCVQVRGTATGRHVRYVDCDGIPVSPTDGRARTTFSRYVAVRNSQVESP</sequence>
<name>A0ABZ0WHE0_9BURK</name>
<accession>A0ABZ0WHE0</accession>
<proteinExistence type="predicted"/>